<dbReference type="OrthoDB" id="8578462at2"/>
<dbReference type="Pfam" id="PF00294">
    <property type="entry name" value="PfkB"/>
    <property type="match status" value="1"/>
</dbReference>
<sequence length="313" mass="33604">MSATPRLIYTGQAIVDIVMRIDQLPPRGGEVAAASADLAVGAGFNIMAAARRQGMQVLYAGSHGRGTMGNRVRQALADEQIDCLAPVDERRDSGFCIALIDADGERTFVTRQGAEEEVDAKQLWALRLQHGDWLHVSGYSLLYAAKAEALLNWLQQLPTALSVVFDPGPRLASIPVEYLDRLLPRISVWSSNAEETRSFGAHQDLEAALRTIARQLAPDALLIARDGANGCRLLRHGVCHNITGFPVVAVDTNGAGDAHSGVLIAGLAHHLPADEACHRANAAAAIAVSRHGPAMAPTQHELNDFLTEHHSTY</sequence>
<dbReference type="PANTHER" id="PTHR10584">
    <property type="entry name" value="SUGAR KINASE"/>
    <property type="match status" value="1"/>
</dbReference>
<evidence type="ECO:0000259" key="3">
    <source>
        <dbReference type="Pfam" id="PF00294"/>
    </source>
</evidence>
<feature type="domain" description="Carbohydrate kinase PfkB" evidence="3">
    <location>
        <begin position="40"/>
        <end position="294"/>
    </location>
</feature>
<keyword evidence="1" id="KW-0808">Transferase</keyword>
<dbReference type="PANTHER" id="PTHR10584:SF166">
    <property type="entry name" value="RIBOKINASE"/>
    <property type="match status" value="1"/>
</dbReference>
<comment type="caution">
    <text evidence="4">The sequence shown here is derived from an EMBL/GenBank/DDBJ whole genome shotgun (WGS) entry which is preliminary data.</text>
</comment>
<gene>
    <name evidence="4" type="ORF">CK498_18675</name>
</gene>
<protein>
    <submittedName>
        <fullName evidence="4">Sugar kinase</fullName>
    </submittedName>
</protein>
<keyword evidence="2 4" id="KW-0418">Kinase</keyword>
<dbReference type="AlphaFoldDB" id="A0A2A2ESB3"/>
<dbReference type="EMBL" id="NSKB01000007">
    <property type="protein sequence ID" value="PAU75173.1"/>
    <property type="molecule type" value="Genomic_DNA"/>
</dbReference>
<dbReference type="Proteomes" id="UP000217771">
    <property type="component" value="Unassembled WGS sequence"/>
</dbReference>
<dbReference type="GO" id="GO:0016301">
    <property type="term" value="F:kinase activity"/>
    <property type="evidence" value="ECO:0007669"/>
    <property type="project" value="UniProtKB-KW"/>
</dbReference>
<name>A0A2A2ESB3_9GAMM</name>
<proteinExistence type="predicted"/>
<dbReference type="InterPro" id="IPR029056">
    <property type="entry name" value="Ribokinase-like"/>
</dbReference>
<dbReference type="Gene3D" id="3.40.1190.20">
    <property type="match status" value="1"/>
</dbReference>
<evidence type="ECO:0000256" key="1">
    <source>
        <dbReference type="ARBA" id="ARBA00022679"/>
    </source>
</evidence>
<dbReference type="SUPFAM" id="SSF53613">
    <property type="entry name" value="Ribokinase-like"/>
    <property type="match status" value="1"/>
</dbReference>
<keyword evidence="5" id="KW-1185">Reference proteome</keyword>
<organism evidence="4 5">
    <name type="scientific">Halomonas salipaludis</name>
    <dbReference type="NCBI Taxonomy" id="2032625"/>
    <lineage>
        <taxon>Bacteria</taxon>
        <taxon>Pseudomonadati</taxon>
        <taxon>Pseudomonadota</taxon>
        <taxon>Gammaproteobacteria</taxon>
        <taxon>Oceanospirillales</taxon>
        <taxon>Halomonadaceae</taxon>
        <taxon>Halomonas</taxon>
    </lineage>
</organism>
<evidence type="ECO:0000313" key="5">
    <source>
        <dbReference type="Proteomes" id="UP000217771"/>
    </source>
</evidence>
<evidence type="ECO:0000313" key="4">
    <source>
        <dbReference type="EMBL" id="PAU75173.1"/>
    </source>
</evidence>
<accession>A0A2A2ESB3</accession>
<dbReference type="RefSeq" id="WP_095622368.1">
    <property type="nucleotide sequence ID" value="NZ_NSKB01000007.1"/>
</dbReference>
<dbReference type="GO" id="GO:0005829">
    <property type="term" value="C:cytosol"/>
    <property type="evidence" value="ECO:0007669"/>
    <property type="project" value="TreeGrafter"/>
</dbReference>
<dbReference type="InterPro" id="IPR011611">
    <property type="entry name" value="PfkB_dom"/>
</dbReference>
<reference evidence="4 5" key="1">
    <citation type="submission" date="2017-08" db="EMBL/GenBank/DDBJ databases">
        <title>Halomonas alkalisoli sp. nov., isolated from saline alkaline soil.</title>
        <authorList>
            <person name="Wang D."/>
            <person name="Zhang G."/>
        </authorList>
    </citation>
    <scope>NUCLEOTIDE SEQUENCE [LARGE SCALE GENOMIC DNA]</scope>
    <source>
        <strain evidence="4 5">WRN001</strain>
    </source>
</reference>
<evidence type="ECO:0000256" key="2">
    <source>
        <dbReference type="ARBA" id="ARBA00022777"/>
    </source>
</evidence>